<feature type="compositionally biased region" description="Basic residues" evidence="1">
    <location>
        <begin position="118"/>
        <end position="135"/>
    </location>
</feature>
<keyword evidence="3" id="KW-1185">Reference proteome</keyword>
<name>U6LR51_9EIME</name>
<dbReference type="VEuPathDB" id="ToxoDB:EBH_0052740"/>
<proteinExistence type="predicted"/>
<evidence type="ECO:0000313" key="3">
    <source>
        <dbReference type="Proteomes" id="UP000030750"/>
    </source>
</evidence>
<feature type="region of interest" description="Disordered" evidence="1">
    <location>
        <begin position="234"/>
        <end position="261"/>
    </location>
</feature>
<dbReference type="EMBL" id="HG713200">
    <property type="protein sequence ID" value="CDJ52817.1"/>
    <property type="molecule type" value="Genomic_DNA"/>
</dbReference>
<feature type="compositionally biased region" description="Basic and acidic residues" evidence="1">
    <location>
        <begin position="145"/>
        <end position="154"/>
    </location>
</feature>
<dbReference type="AlphaFoldDB" id="U6LR51"/>
<evidence type="ECO:0000256" key="1">
    <source>
        <dbReference type="SAM" id="MobiDB-lite"/>
    </source>
</evidence>
<sequence length="261" mass="28536">MMCVTISHLDLLEKQLIRGLRDRGSPGWHWAAATFAGKPPDTAPCAKALTCCGELQQRTDGSSFSLLLLHQRQRKAAAPAAGELQKQKQQQSQKHQHRSNASCVYAYGSVSGTSTLSSRRRQTNRRRRQGRRKRSSSSTEITTTLERDAIEAVKADGSSSSDEELMREKDSEGSDGRKKATCQNDGENPDVDSLSSNSTKRSSSSIRSRHERLLRACHTATGKVALLFGKQTNEQLKSSSRASKQQQKTAAAPAVDAAPQL</sequence>
<reference evidence="2" key="1">
    <citation type="submission" date="2013-10" db="EMBL/GenBank/DDBJ databases">
        <title>Genomic analysis of the causative agents of coccidiosis in chickens.</title>
        <authorList>
            <person name="Reid A.J."/>
            <person name="Blake D."/>
            <person name="Billington K."/>
            <person name="Browne H."/>
            <person name="Dunn M."/>
            <person name="Hung S."/>
            <person name="Kawahara F."/>
            <person name="Miranda-Saavedra D."/>
            <person name="Mourier T."/>
            <person name="Nagra H."/>
            <person name="Otto T.D."/>
            <person name="Rawlings N."/>
            <person name="Sanchez A."/>
            <person name="Sanders M."/>
            <person name="Subramaniam C."/>
            <person name="Tay Y."/>
            <person name="Dear P."/>
            <person name="Doerig C."/>
            <person name="Gruber A."/>
            <person name="Parkinson J."/>
            <person name="Shirley M."/>
            <person name="Wan K.L."/>
            <person name="Berriman M."/>
            <person name="Tomley F."/>
            <person name="Pain A."/>
        </authorList>
    </citation>
    <scope>NUCLEOTIDE SEQUENCE [LARGE SCALE GENOMIC DNA]</scope>
    <source>
        <strain evidence="2">Houghton</strain>
    </source>
</reference>
<evidence type="ECO:0000313" key="2">
    <source>
        <dbReference type="EMBL" id="CDJ52817.1"/>
    </source>
</evidence>
<feature type="compositionally biased region" description="Low complexity" evidence="1">
    <location>
        <begin position="193"/>
        <end position="206"/>
    </location>
</feature>
<dbReference type="Proteomes" id="UP000030750">
    <property type="component" value="Unassembled WGS sequence"/>
</dbReference>
<feature type="compositionally biased region" description="Low complexity" evidence="1">
    <location>
        <begin position="235"/>
        <end position="261"/>
    </location>
</feature>
<feature type="compositionally biased region" description="Basic and acidic residues" evidence="1">
    <location>
        <begin position="164"/>
        <end position="178"/>
    </location>
</feature>
<protein>
    <submittedName>
        <fullName evidence="2">Uncharacterized protein</fullName>
    </submittedName>
</protein>
<accession>U6LR51</accession>
<reference evidence="2" key="2">
    <citation type="submission" date="2013-10" db="EMBL/GenBank/DDBJ databases">
        <authorList>
            <person name="Aslett M."/>
        </authorList>
    </citation>
    <scope>NUCLEOTIDE SEQUENCE [LARGE SCALE GENOMIC DNA]</scope>
    <source>
        <strain evidence="2">Houghton</strain>
    </source>
</reference>
<feature type="region of interest" description="Disordered" evidence="1">
    <location>
        <begin position="112"/>
        <end position="213"/>
    </location>
</feature>
<gene>
    <name evidence="2" type="ORF">EBH_0052740</name>
</gene>
<feature type="region of interest" description="Disordered" evidence="1">
    <location>
        <begin position="77"/>
        <end position="100"/>
    </location>
</feature>
<organism evidence="2 3">
    <name type="scientific">Eimeria brunetti</name>
    <dbReference type="NCBI Taxonomy" id="51314"/>
    <lineage>
        <taxon>Eukaryota</taxon>
        <taxon>Sar</taxon>
        <taxon>Alveolata</taxon>
        <taxon>Apicomplexa</taxon>
        <taxon>Conoidasida</taxon>
        <taxon>Coccidia</taxon>
        <taxon>Eucoccidiorida</taxon>
        <taxon>Eimeriorina</taxon>
        <taxon>Eimeriidae</taxon>
        <taxon>Eimeria</taxon>
    </lineage>
</organism>